<comment type="caution">
    <text evidence="2">The sequence shown here is derived from an EMBL/GenBank/DDBJ whole genome shotgun (WGS) entry which is preliminary data.</text>
</comment>
<dbReference type="Proteomes" id="UP000188879">
    <property type="component" value="Unassembled WGS sequence"/>
</dbReference>
<accession>A0A1V2H013</accession>
<organism evidence="2 3">
    <name type="scientific">Teichococcus deserti</name>
    <dbReference type="NCBI Taxonomy" id="1817963"/>
    <lineage>
        <taxon>Bacteria</taxon>
        <taxon>Pseudomonadati</taxon>
        <taxon>Pseudomonadota</taxon>
        <taxon>Alphaproteobacteria</taxon>
        <taxon>Acetobacterales</taxon>
        <taxon>Roseomonadaceae</taxon>
        <taxon>Roseomonas</taxon>
    </lineage>
</organism>
<evidence type="ECO:0000313" key="3">
    <source>
        <dbReference type="Proteomes" id="UP000188879"/>
    </source>
</evidence>
<reference evidence="2 3" key="1">
    <citation type="submission" date="2016-10" db="EMBL/GenBank/DDBJ databases">
        <title>Draft Genome sequence of Roseomonas sp. strain M3.</title>
        <authorList>
            <person name="Subhash Y."/>
            <person name="Lee S."/>
        </authorList>
    </citation>
    <scope>NUCLEOTIDE SEQUENCE [LARGE SCALE GENOMIC DNA]</scope>
    <source>
        <strain evidence="2 3">M3</strain>
    </source>
</reference>
<feature type="region of interest" description="Disordered" evidence="1">
    <location>
        <begin position="47"/>
        <end position="67"/>
    </location>
</feature>
<sequence>MHREAGPDPLMRTLAEALRRDPALQAQMRAAPDTATALAMLRAAGLPLPPPAPRHGPLSDAALDGFSGGGSAEDVVAGLLQSLQAGG</sequence>
<evidence type="ECO:0000256" key="1">
    <source>
        <dbReference type="SAM" id="MobiDB-lite"/>
    </source>
</evidence>
<dbReference type="AlphaFoldDB" id="A0A1V2H013"/>
<name>A0A1V2H013_9PROT</name>
<keyword evidence="3" id="KW-1185">Reference proteome</keyword>
<protein>
    <submittedName>
        <fullName evidence="2">Uncharacterized protein</fullName>
    </submittedName>
</protein>
<dbReference type="RefSeq" id="WP_076958447.1">
    <property type="nucleotide sequence ID" value="NZ_MLCO01000172.1"/>
</dbReference>
<evidence type="ECO:0000313" key="2">
    <source>
        <dbReference type="EMBL" id="ONG51125.1"/>
    </source>
</evidence>
<gene>
    <name evidence="2" type="ORF">BKE38_16650</name>
</gene>
<dbReference type="EMBL" id="MLCO01000172">
    <property type="protein sequence ID" value="ONG51125.1"/>
    <property type="molecule type" value="Genomic_DNA"/>
</dbReference>
<proteinExistence type="predicted"/>